<organism evidence="1 2">
    <name type="scientific">Periplaneta americana</name>
    <name type="common">American cockroach</name>
    <name type="synonym">Blatta americana</name>
    <dbReference type="NCBI Taxonomy" id="6978"/>
    <lineage>
        <taxon>Eukaryota</taxon>
        <taxon>Metazoa</taxon>
        <taxon>Ecdysozoa</taxon>
        <taxon>Arthropoda</taxon>
        <taxon>Hexapoda</taxon>
        <taxon>Insecta</taxon>
        <taxon>Pterygota</taxon>
        <taxon>Neoptera</taxon>
        <taxon>Polyneoptera</taxon>
        <taxon>Dictyoptera</taxon>
        <taxon>Blattodea</taxon>
        <taxon>Blattoidea</taxon>
        <taxon>Blattidae</taxon>
        <taxon>Blattinae</taxon>
        <taxon>Periplaneta</taxon>
    </lineage>
</organism>
<dbReference type="Proteomes" id="UP001148838">
    <property type="component" value="Unassembled WGS sequence"/>
</dbReference>
<proteinExistence type="predicted"/>
<keyword evidence="2" id="KW-1185">Reference proteome</keyword>
<sequence>MAGLCEGSNEPAGSLKAIYTKNSVGLVGCIEEVAHNAIAVYWNPLESTAKLQNEVGVNDRDIERLQSGFSPTKKKRKYLNTDARISRIVERYENYKNSGDVVGYLLAIGHNIAGNF</sequence>
<evidence type="ECO:0000313" key="2">
    <source>
        <dbReference type="Proteomes" id="UP001148838"/>
    </source>
</evidence>
<accession>A0ABQ8TPY5</accession>
<protein>
    <recommendedName>
        <fullName evidence="3">Per a allergen</fullName>
    </recommendedName>
</protein>
<evidence type="ECO:0008006" key="3">
    <source>
        <dbReference type="Google" id="ProtNLM"/>
    </source>
</evidence>
<reference evidence="1 2" key="1">
    <citation type="journal article" date="2022" name="Allergy">
        <title>Genome assembly and annotation of Periplaneta americana reveal a comprehensive cockroach allergen profile.</title>
        <authorList>
            <person name="Wang L."/>
            <person name="Xiong Q."/>
            <person name="Saelim N."/>
            <person name="Wang L."/>
            <person name="Nong W."/>
            <person name="Wan A.T."/>
            <person name="Shi M."/>
            <person name="Liu X."/>
            <person name="Cao Q."/>
            <person name="Hui J.H.L."/>
            <person name="Sookrung N."/>
            <person name="Leung T.F."/>
            <person name="Tungtrongchitr A."/>
            <person name="Tsui S.K.W."/>
        </authorList>
    </citation>
    <scope>NUCLEOTIDE SEQUENCE [LARGE SCALE GENOMIC DNA]</scope>
    <source>
        <strain evidence="1">PWHHKU_190912</strain>
    </source>
</reference>
<dbReference type="EMBL" id="JAJSOF020000005">
    <property type="protein sequence ID" value="KAJ4448373.1"/>
    <property type="molecule type" value="Genomic_DNA"/>
</dbReference>
<name>A0ABQ8TPY5_PERAM</name>
<evidence type="ECO:0000313" key="1">
    <source>
        <dbReference type="EMBL" id="KAJ4448373.1"/>
    </source>
</evidence>
<comment type="caution">
    <text evidence="1">The sequence shown here is derived from an EMBL/GenBank/DDBJ whole genome shotgun (WGS) entry which is preliminary data.</text>
</comment>
<gene>
    <name evidence="1" type="ORF">ANN_10389</name>
</gene>